<dbReference type="PANTHER" id="PTHR47723">
    <property type="entry name" value="OS05G0353850 PROTEIN"/>
    <property type="match status" value="1"/>
</dbReference>
<dbReference type="Proteomes" id="UP000019116">
    <property type="component" value="Chromosome 5D"/>
</dbReference>
<proteinExistence type="predicted"/>
<sequence>MEIDCLELVNIWKSRGNSRSIAAPILEELEEISASFASLTVTHIGRSCNVPAHQCARLACSLDGTESWIDSSPEFLRSCLRTDCNLILLDQ</sequence>
<feature type="domain" description="RNase H type-1" evidence="1">
    <location>
        <begin position="1"/>
        <end position="58"/>
    </location>
</feature>
<dbReference type="InterPro" id="IPR002156">
    <property type="entry name" value="RNaseH_domain"/>
</dbReference>
<dbReference type="OMA" id="TPRISYY"/>
<dbReference type="Gramene" id="TraesWEE_scaffold_103129_01G000100.1">
    <property type="protein sequence ID" value="TraesWEE_scaffold_103129_01G000100.1"/>
    <property type="gene ID" value="TraesWEE_scaffold_103129_01G000100"/>
</dbReference>
<dbReference type="InterPro" id="IPR053151">
    <property type="entry name" value="RNase_H-like"/>
</dbReference>
<dbReference type="EnsemblPlants" id="TraesCS5D02G049500.1">
    <property type="protein sequence ID" value="TraesCS5D02G049500.1.cds1"/>
    <property type="gene ID" value="TraesCS5D02G049500"/>
</dbReference>
<dbReference type="GO" id="GO:0004523">
    <property type="term" value="F:RNA-DNA hybrid ribonuclease activity"/>
    <property type="evidence" value="ECO:0007669"/>
    <property type="project" value="InterPro"/>
</dbReference>
<organism evidence="2">
    <name type="scientific">Triticum aestivum</name>
    <name type="common">Wheat</name>
    <dbReference type="NCBI Taxonomy" id="4565"/>
    <lineage>
        <taxon>Eukaryota</taxon>
        <taxon>Viridiplantae</taxon>
        <taxon>Streptophyta</taxon>
        <taxon>Embryophyta</taxon>
        <taxon>Tracheophyta</taxon>
        <taxon>Spermatophyta</taxon>
        <taxon>Magnoliopsida</taxon>
        <taxon>Liliopsida</taxon>
        <taxon>Poales</taxon>
        <taxon>Poaceae</taxon>
        <taxon>BOP clade</taxon>
        <taxon>Pooideae</taxon>
        <taxon>Triticodae</taxon>
        <taxon>Triticeae</taxon>
        <taxon>Triticinae</taxon>
        <taxon>Triticum</taxon>
    </lineage>
</organism>
<dbReference type="Gramene" id="TraesLDM5D03G03049810.1">
    <property type="protein sequence ID" value="TraesLDM5D03G03049810.1.CDS1"/>
    <property type="gene ID" value="TraesLDM5D03G03049810"/>
</dbReference>
<dbReference type="Gramene" id="TraesCS5D02G049500.1">
    <property type="protein sequence ID" value="TraesCS5D02G049500.1.cds1"/>
    <property type="gene ID" value="TraesCS5D02G049500"/>
</dbReference>
<reference evidence="2" key="1">
    <citation type="submission" date="2018-08" db="EMBL/GenBank/DDBJ databases">
        <authorList>
            <person name="Rossello M."/>
        </authorList>
    </citation>
    <scope>NUCLEOTIDE SEQUENCE [LARGE SCALE GENOMIC DNA]</scope>
    <source>
        <strain evidence="2">cv. Chinese Spring</strain>
    </source>
</reference>
<dbReference type="Gramene" id="TraesCS5D03G0125400.1">
    <property type="protein sequence ID" value="TraesCS5D03G0125400.1.CDS1"/>
    <property type="gene ID" value="TraesCS5D03G0125400"/>
</dbReference>
<dbReference type="STRING" id="4565.A0A3B6MJD6"/>
<dbReference type="OrthoDB" id="694800at2759"/>
<dbReference type="Gramene" id="TraesNOR5D03G03073930.1">
    <property type="protein sequence ID" value="TraesNOR5D03G03073930.1.CDS1"/>
    <property type="gene ID" value="TraesNOR5D03G03073930"/>
</dbReference>
<reference evidence="2" key="2">
    <citation type="submission" date="2018-10" db="UniProtKB">
        <authorList>
            <consortium name="EnsemblPlants"/>
        </authorList>
    </citation>
    <scope>IDENTIFICATION</scope>
</reference>
<evidence type="ECO:0000313" key="2">
    <source>
        <dbReference type="EnsemblPlants" id="TraesCS5D02G049500.1.cds1"/>
    </source>
</evidence>
<evidence type="ECO:0000313" key="3">
    <source>
        <dbReference type="Proteomes" id="UP000019116"/>
    </source>
</evidence>
<dbReference type="Gramene" id="TraesMAC5D03G03043500.1">
    <property type="protein sequence ID" value="TraesMAC5D03G03043500.1.CDS1"/>
    <property type="gene ID" value="TraesMAC5D03G03043500"/>
</dbReference>
<dbReference type="GO" id="GO:0003676">
    <property type="term" value="F:nucleic acid binding"/>
    <property type="evidence" value="ECO:0007669"/>
    <property type="project" value="InterPro"/>
</dbReference>
<dbReference type="Pfam" id="PF13456">
    <property type="entry name" value="RVT_3"/>
    <property type="match status" value="1"/>
</dbReference>
<keyword evidence="3" id="KW-1185">Reference proteome</keyword>
<evidence type="ECO:0000259" key="1">
    <source>
        <dbReference type="Pfam" id="PF13456"/>
    </source>
</evidence>
<dbReference type="Gramene" id="TraesSTA5D03G03036210.1">
    <property type="protein sequence ID" value="TraesSTA5D03G03036210.1.CDS1"/>
    <property type="gene ID" value="TraesSTA5D03G03036210"/>
</dbReference>
<name>A0A3B6MJD6_WHEAT</name>
<dbReference type="AlphaFoldDB" id="A0A3B6MJD6"/>
<dbReference type="Gramene" id="TraesLAC5D03G03000970.1">
    <property type="protein sequence ID" value="TraesLAC5D03G03000970.1.CDS1"/>
    <property type="gene ID" value="TraesLAC5D03G03000970"/>
</dbReference>
<accession>A0A3B6MJD6</accession>
<dbReference type="PANTHER" id="PTHR47723:SF24">
    <property type="entry name" value="RNASE H TYPE-1 DOMAIN-CONTAINING PROTEIN"/>
    <property type="match status" value="1"/>
</dbReference>
<dbReference type="Gramene" id="TraesARI5D03G02997800.1">
    <property type="protein sequence ID" value="TraesARI5D03G02997800.1.CDS1"/>
    <property type="gene ID" value="TraesARI5D03G02997800"/>
</dbReference>
<protein>
    <recommendedName>
        <fullName evidence="1">RNase H type-1 domain-containing protein</fullName>
    </recommendedName>
</protein>
<dbReference type="Gramene" id="TraesJUL5D03G03069500.1">
    <property type="protein sequence ID" value="TraesJUL5D03G03069500.1.CDS1"/>
    <property type="gene ID" value="TraesJUL5D03G03069500"/>
</dbReference>
<dbReference type="Gramene" id="TraesJAG5D03G03044100.1">
    <property type="protein sequence ID" value="TraesJAG5D03G03044100.1.CDS1"/>
    <property type="gene ID" value="TraesJAG5D03G03044100"/>
</dbReference>